<dbReference type="InterPro" id="IPR012480">
    <property type="entry name" value="Hepar_II_III_C"/>
</dbReference>
<dbReference type="Gene3D" id="2.70.98.70">
    <property type="match status" value="1"/>
</dbReference>
<name>A0A179T6Z4_9BACI</name>
<evidence type="ECO:0000256" key="2">
    <source>
        <dbReference type="ARBA" id="ARBA00022729"/>
    </source>
</evidence>
<comment type="subcellular location">
    <subcellularLocation>
        <location evidence="1">Periplasm</location>
    </subcellularLocation>
</comment>
<accession>A0A179T6Z4</accession>
<keyword evidence="3" id="KW-0574">Periplasm</keyword>
<dbReference type="InterPro" id="IPR031680">
    <property type="entry name" value="Hepar_II_III_N"/>
</dbReference>
<proteinExistence type="predicted"/>
<reference evidence="8" key="1">
    <citation type="submission" date="2016-04" db="EMBL/GenBank/DDBJ databases">
        <authorList>
            <person name="Lyu Z."/>
            <person name="Lyu W."/>
        </authorList>
    </citation>
    <scope>NUCLEOTIDE SEQUENCE [LARGE SCALE GENOMIC DNA]</scope>
    <source>
        <strain evidence="8">C44</strain>
    </source>
</reference>
<evidence type="ECO:0000256" key="3">
    <source>
        <dbReference type="ARBA" id="ARBA00022764"/>
    </source>
</evidence>
<evidence type="ECO:0000259" key="5">
    <source>
        <dbReference type="Pfam" id="PF07940"/>
    </source>
</evidence>
<dbReference type="SUPFAM" id="SSF53474">
    <property type="entry name" value="alpha/beta-Hydrolases"/>
    <property type="match status" value="1"/>
</dbReference>
<organism evidence="7 8">
    <name type="scientific">Metabacillus litoralis</name>
    <dbReference type="NCBI Taxonomy" id="152268"/>
    <lineage>
        <taxon>Bacteria</taxon>
        <taxon>Bacillati</taxon>
        <taxon>Bacillota</taxon>
        <taxon>Bacilli</taxon>
        <taxon>Bacillales</taxon>
        <taxon>Bacillaceae</taxon>
        <taxon>Metabacillus</taxon>
    </lineage>
</organism>
<dbReference type="Gene3D" id="1.50.10.100">
    <property type="entry name" value="Chondroitin AC/alginate lyase"/>
    <property type="match status" value="1"/>
</dbReference>
<keyword evidence="2" id="KW-0732">Signal</keyword>
<dbReference type="SUPFAM" id="SSF48230">
    <property type="entry name" value="Chondroitin AC/alginate lyase"/>
    <property type="match status" value="1"/>
</dbReference>
<sequence length="901" mass="103809">MKNIYIPSYLTLDQLKTIIAALPGSRNKDYMKSADNIIKNNFYTLPPFGVVKYKSLIDWNDNRSRSYERLIHGHTFLGCLVDAYLETNNQFYLDKGLTLISDWISKHNYEHQKDTMAFHDETTAMRLQYFLKFYILARTNIPKDEQKLLEKVIWEHAALLSDNDFHSTNTNHGMFQDIALLQFATYFKGEQLKTCTNYIDLAVKRLKEYFTNIFTVDGVHKEHSPSYHMLVATNLRRLISWIEEIDSTISSEFNSIYKKAEDFAIYIIRPDGFLPPICDTEPKPVRSSSYKSLYSSKEFLYSVNAGEKGLAPIENDKVFQEAGYAIFRDDWKKKKESSYVLFAAAYNADYHKHSDDLNVYIYRNGEIITEAGPNGYNYKDPFTKYAYSSFAHNTLVVDGKGLPRTDGKYDKVFMSDYKVSESESEATGVNLRFTGIEHKRNVKYNKKDQVVTVNDVILSEKKHEYKLLWHVASDIQVHVRDRFIELFRSNNKVMEIEFSTHAPINVKTVNGQENPNLLGWSFPKMEDKRPLTTIEVDLSGSDVDCTTYFRMESFKLGDGSSNPFQLEKTYVTNRSLRYHFEPAKDDRFKDRLFVVFSALTPTNKFIYNYMRSLEEIQANKLFILDDFGDQGSYYIGNKRDFSIETAVASLIQYIMSKHDILHKNVTTVGSSKGGYAALLFGIKYHFGNIIAGAPQSKIGHFLINQAGHPNIATYISGGADEADCYYLDQIIYQILNQPSDLSPKINILVGNKDHHYVNHVIPFCDALREKGYKVDLEVEQGTTHDDLRTTFPPYMVHKVKTIVGLKSEYTNAQKKLKINNITLNMVGENSVELQCKAEGTGLLYAYYVFKDKEIIEKVSYKKNASFKYSTKETGDYFIRVYVKDSNDEKVAMNTKSFVIKK</sequence>
<dbReference type="STRING" id="152268.A6K24_17725"/>
<dbReference type="GO" id="GO:0016829">
    <property type="term" value="F:lyase activity"/>
    <property type="evidence" value="ECO:0007669"/>
    <property type="project" value="UniProtKB-KW"/>
</dbReference>
<evidence type="ECO:0000313" key="7">
    <source>
        <dbReference type="EMBL" id="OAS88213.1"/>
    </source>
</evidence>
<dbReference type="Proteomes" id="UP000078534">
    <property type="component" value="Unassembled WGS sequence"/>
</dbReference>
<feature type="domain" description="Heparinase II/III-like C-terminal" evidence="5">
    <location>
        <begin position="315"/>
        <end position="499"/>
    </location>
</feature>
<dbReference type="EMBL" id="LWSG01000005">
    <property type="protein sequence ID" value="OAS88213.1"/>
    <property type="molecule type" value="Genomic_DNA"/>
</dbReference>
<dbReference type="PANTHER" id="PTHR39210">
    <property type="entry name" value="HEPARIN-SULFATE LYASE"/>
    <property type="match status" value="1"/>
</dbReference>
<gene>
    <name evidence="7" type="ORF">A6K24_17725</name>
</gene>
<dbReference type="Gene3D" id="3.40.50.1820">
    <property type="entry name" value="alpha/beta hydrolase"/>
    <property type="match status" value="1"/>
</dbReference>
<evidence type="ECO:0000256" key="1">
    <source>
        <dbReference type="ARBA" id="ARBA00004418"/>
    </source>
</evidence>
<keyword evidence="4" id="KW-0456">Lyase</keyword>
<dbReference type="AlphaFoldDB" id="A0A179T6Z4"/>
<dbReference type="GO" id="GO:0042597">
    <property type="term" value="C:periplasmic space"/>
    <property type="evidence" value="ECO:0007669"/>
    <property type="project" value="UniProtKB-SubCell"/>
</dbReference>
<dbReference type="RefSeq" id="WP_066328922.1">
    <property type="nucleotide sequence ID" value="NZ_LWSG01000005.1"/>
</dbReference>
<dbReference type="Pfam" id="PF07940">
    <property type="entry name" value="Hepar_II_III_C"/>
    <property type="match status" value="1"/>
</dbReference>
<evidence type="ECO:0000259" key="6">
    <source>
        <dbReference type="Pfam" id="PF16889"/>
    </source>
</evidence>
<dbReference type="InterPro" id="IPR008929">
    <property type="entry name" value="Chondroitin_lyas"/>
</dbReference>
<protein>
    <submittedName>
        <fullName evidence="7">Uncharacterized protein</fullName>
    </submittedName>
</protein>
<feature type="domain" description="Heparin-sulfate lyase N-terminal" evidence="6">
    <location>
        <begin position="31"/>
        <end position="289"/>
    </location>
</feature>
<dbReference type="InterPro" id="IPR029058">
    <property type="entry name" value="AB_hydrolase_fold"/>
</dbReference>
<evidence type="ECO:0000256" key="4">
    <source>
        <dbReference type="ARBA" id="ARBA00023239"/>
    </source>
</evidence>
<dbReference type="OrthoDB" id="7335480at2"/>
<comment type="caution">
    <text evidence="7">The sequence shown here is derived from an EMBL/GenBank/DDBJ whole genome shotgun (WGS) entry which is preliminary data.</text>
</comment>
<dbReference type="Pfam" id="PF16889">
    <property type="entry name" value="Hepar_II_III_N"/>
    <property type="match status" value="1"/>
</dbReference>
<keyword evidence="8" id="KW-1185">Reference proteome</keyword>
<dbReference type="PANTHER" id="PTHR39210:SF1">
    <property type="entry name" value="HEPARIN-SULFATE LYASE"/>
    <property type="match status" value="1"/>
</dbReference>
<evidence type="ECO:0000313" key="8">
    <source>
        <dbReference type="Proteomes" id="UP000078534"/>
    </source>
</evidence>